<dbReference type="PANTHER" id="PTHR48085:SF5">
    <property type="entry name" value="CADMIUM_ZINC-TRANSPORTING ATPASE HMA4-RELATED"/>
    <property type="match status" value="1"/>
</dbReference>
<dbReference type="InterPro" id="IPR051014">
    <property type="entry name" value="Cation_Transport_ATPase_IB"/>
</dbReference>
<evidence type="ECO:0000256" key="2">
    <source>
        <dbReference type="ARBA" id="ARBA00006024"/>
    </source>
</evidence>
<reference evidence="4 5" key="1">
    <citation type="journal article" date="2011" name="J. Bacteriol.">
        <title>Genome Sequence of the Ruminal Bacterium Megasphaera elsdenii.</title>
        <authorList>
            <person name="Marx H."/>
            <person name="Graf A.B."/>
            <person name="Tatto N."/>
            <person name="Thallinger G.G."/>
            <person name="Mattanovich D."/>
            <person name="Sauer M."/>
        </authorList>
    </citation>
    <scope>NUCLEOTIDE SEQUENCE [LARGE SCALE GENOMIC DNA]</scope>
    <source>
        <strain evidence="4 5">DSM 20460</strain>
    </source>
</reference>
<evidence type="ECO:0000313" key="5">
    <source>
        <dbReference type="Proteomes" id="UP000010111"/>
    </source>
</evidence>
<feature type="domain" description="P-type ATPase A" evidence="3">
    <location>
        <begin position="38"/>
        <end position="125"/>
    </location>
</feature>
<accession>G0VMN9</accession>
<dbReference type="SUPFAM" id="SSF81653">
    <property type="entry name" value="Calcium ATPase, transduction domain A"/>
    <property type="match status" value="1"/>
</dbReference>
<proteinExistence type="inferred from homology"/>
<dbReference type="GO" id="GO:0015086">
    <property type="term" value="F:cadmium ion transmembrane transporter activity"/>
    <property type="evidence" value="ECO:0007669"/>
    <property type="project" value="TreeGrafter"/>
</dbReference>
<dbReference type="EMBL" id="HE576794">
    <property type="protein sequence ID" value="CCC74431.1"/>
    <property type="molecule type" value="Genomic_DNA"/>
</dbReference>
<comment type="subcellular location">
    <subcellularLocation>
        <location evidence="1">Membrane</location>
        <topology evidence="1">Multi-pass membrane protein</topology>
    </subcellularLocation>
</comment>
<sequence length="172" mass="19348">MDYLEGIAVMLFYQIGEWFQSYAVSRSRKNIGALMDIRPDYANIERDGKLEKVDPDDVALGTTIVVQPGERVPLDGVVLRGTSSLNTSALTGESLPRDVQQGDEVISGCINMTGVLYVKTTKESEEPWALMQLLKQPTSYSWMMIPCRLPMLSFYRGNVCVLFMKISFLHWG</sequence>
<dbReference type="PRINTS" id="PR00941">
    <property type="entry name" value="CDATPASE"/>
</dbReference>
<evidence type="ECO:0000256" key="1">
    <source>
        <dbReference type="ARBA" id="ARBA00004141"/>
    </source>
</evidence>
<dbReference type="eggNOG" id="COG2217">
    <property type="taxonomic scope" value="Bacteria"/>
</dbReference>
<dbReference type="InterPro" id="IPR027256">
    <property type="entry name" value="P-typ_ATPase_IB"/>
</dbReference>
<dbReference type="HOGENOM" id="CLU_1553448_0_0_9"/>
<dbReference type="Pfam" id="PF00122">
    <property type="entry name" value="E1-E2_ATPase"/>
    <property type="match status" value="1"/>
</dbReference>
<dbReference type="InterPro" id="IPR059000">
    <property type="entry name" value="ATPase_P-type_domA"/>
</dbReference>
<organism evidence="4 5">
    <name type="scientific">Megasphaera elsdenii DSM 20460</name>
    <dbReference type="NCBI Taxonomy" id="1064535"/>
    <lineage>
        <taxon>Bacteria</taxon>
        <taxon>Bacillati</taxon>
        <taxon>Bacillota</taxon>
        <taxon>Negativicutes</taxon>
        <taxon>Veillonellales</taxon>
        <taxon>Veillonellaceae</taxon>
        <taxon>Megasphaera</taxon>
    </lineage>
</organism>
<evidence type="ECO:0000259" key="3">
    <source>
        <dbReference type="Pfam" id="PF00122"/>
    </source>
</evidence>
<dbReference type="Proteomes" id="UP000010111">
    <property type="component" value="Chromosome"/>
</dbReference>
<dbReference type="Gene3D" id="2.70.150.10">
    <property type="entry name" value="Calcium-transporting ATPase, cytoplasmic transduction domain A"/>
    <property type="match status" value="1"/>
</dbReference>
<dbReference type="STRING" id="1064535.MELS_2214"/>
<dbReference type="GO" id="GO:0019829">
    <property type="term" value="F:ATPase-coupled monoatomic cation transmembrane transporter activity"/>
    <property type="evidence" value="ECO:0007669"/>
    <property type="project" value="InterPro"/>
</dbReference>
<dbReference type="KEGG" id="med:MELS_2214"/>
<gene>
    <name evidence="4" type="ORF">MELS_2214</name>
</gene>
<dbReference type="GO" id="GO:0016020">
    <property type="term" value="C:membrane"/>
    <property type="evidence" value="ECO:0007669"/>
    <property type="project" value="InterPro"/>
</dbReference>
<dbReference type="InterPro" id="IPR008250">
    <property type="entry name" value="ATPase_P-typ_transduc_dom_A_sf"/>
</dbReference>
<evidence type="ECO:0000313" key="4">
    <source>
        <dbReference type="EMBL" id="CCC74431.1"/>
    </source>
</evidence>
<comment type="similarity">
    <text evidence="2">Belongs to the cation transport ATPase (P-type) (TC 3.A.3) family. Type IB subfamily.</text>
</comment>
<name>G0VMN9_MEGEL</name>
<protein>
    <submittedName>
        <fullName evidence="4">Cadmium-translocating P-type ATPase</fullName>
    </submittedName>
</protein>
<keyword evidence="5" id="KW-1185">Reference proteome</keyword>
<dbReference type="PANTHER" id="PTHR48085">
    <property type="entry name" value="CADMIUM/ZINC-TRANSPORTING ATPASE HMA2-RELATED"/>
    <property type="match status" value="1"/>
</dbReference>
<dbReference type="AlphaFoldDB" id="G0VMN9"/>